<feature type="region of interest" description="Disordered" evidence="3">
    <location>
        <begin position="1"/>
        <end position="38"/>
    </location>
</feature>
<gene>
    <name evidence="5" type="ORF">H9815_08135</name>
</gene>
<dbReference type="AlphaFoldDB" id="A0A9D2EE06"/>
<dbReference type="PANTHER" id="PTHR43790">
    <property type="entry name" value="CARBOHYDRATE TRANSPORT ATP-BINDING PROTEIN MG119-RELATED"/>
    <property type="match status" value="1"/>
</dbReference>
<dbReference type="InterPro" id="IPR003439">
    <property type="entry name" value="ABC_transporter-like_ATP-bd"/>
</dbReference>
<evidence type="ECO:0000256" key="2">
    <source>
        <dbReference type="ARBA" id="ARBA00022840"/>
    </source>
</evidence>
<reference evidence="5" key="1">
    <citation type="journal article" date="2021" name="PeerJ">
        <title>Extensive microbial diversity within the chicken gut microbiome revealed by metagenomics and culture.</title>
        <authorList>
            <person name="Gilroy R."/>
            <person name="Ravi A."/>
            <person name="Getino M."/>
            <person name="Pursley I."/>
            <person name="Horton D.L."/>
            <person name="Alikhan N.F."/>
            <person name="Baker D."/>
            <person name="Gharbi K."/>
            <person name="Hall N."/>
            <person name="Watson M."/>
            <person name="Adriaenssens E.M."/>
            <person name="Foster-Nyarko E."/>
            <person name="Jarju S."/>
            <person name="Secka A."/>
            <person name="Antonio M."/>
            <person name="Oren A."/>
            <person name="Chaudhuri R.R."/>
            <person name="La Ragione R."/>
            <person name="Hildebrand F."/>
            <person name="Pallen M.J."/>
        </authorList>
    </citation>
    <scope>NUCLEOTIDE SEQUENCE</scope>
    <source>
        <strain evidence="5">ChiGjej4B4-7305</strain>
    </source>
</reference>
<evidence type="ECO:0000313" key="6">
    <source>
        <dbReference type="Proteomes" id="UP000824037"/>
    </source>
</evidence>
<sequence length="279" mass="29085">MTARRLTNPAAQTGSEHDPRAAAPPANAGPADPAPPRLPVLAAEGITKRFGAVEALLDVSMTVHRGEVVGLVGDNAAGKSTLAKVIAGALHPDTGLIEMAGEAVQIGSPSAAHSLGIATVFQDLALCDNLDVTANLFLGRELNSTGMMKDGLMESRTRSVLHDLRANIPSIHTPLFQLSAGQRQAVAIARTLIGAPRLVVLDEPTSSLSVAQTAEVLTHIERLRDLGLGVIFISHNLTDVRAVADRIEVLRHGRNNGSFGPQAAQSELIAAITGATRIS</sequence>
<proteinExistence type="predicted"/>
<dbReference type="InterPro" id="IPR050107">
    <property type="entry name" value="ABC_carbohydrate_import_ATPase"/>
</dbReference>
<dbReference type="PROSITE" id="PS00211">
    <property type="entry name" value="ABC_TRANSPORTER_1"/>
    <property type="match status" value="1"/>
</dbReference>
<dbReference type="SUPFAM" id="SSF52540">
    <property type="entry name" value="P-loop containing nucleoside triphosphate hydrolases"/>
    <property type="match status" value="1"/>
</dbReference>
<dbReference type="EMBL" id="DXBY01000137">
    <property type="protein sequence ID" value="HIZ35733.1"/>
    <property type="molecule type" value="Genomic_DNA"/>
</dbReference>
<keyword evidence="2 5" id="KW-0067">ATP-binding</keyword>
<dbReference type="Pfam" id="PF00005">
    <property type="entry name" value="ABC_tran"/>
    <property type="match status" value="1"/>
</dbReference>
<dbReference type="PANTHER" id="PTHR43790:SF8">
    <property type="entry name" value="SUGAR ABC TRANSPORTER ATP-BINDING PROTEIN"/>
    <property type="match status" value="1"/>
</dbReference>
<feature type="domain" description="ABC transporter" evidence="4">
    <location>
        <begin position="41"/>
        <end position="277"/>
    </location>
</feature>
<dbReference type="PROSITE" id="PS50893">
    <property type="entry name" value="ABC_TRANSPORTER_2"/>
    <property type="match status" value="1"/>
</dbReference>
<dbReference type="InterPro" id="IPR027417">
    <property type="entry name" value="P-loop_NTPase"/>
</dbReference>
<dbReference type="GO" id="GO:0005524">
    <property type="term" value="F:ATP binding"/>
    <property type="evidence" value="ECO:0007669"/>
    <property type="project" value="UniProtKB-KW"/>
</dbReference>
<keyword evidence="1" id="KW-0547">Nucleotide-binding</keyword>
<dbReference type="Proteomes" id="UP000824037">
    <property type="component" value="Unassembled WGS sequence"/>
</dbReference>
<dbReference type="InterPro" id="IPR017871">
    <property type="entry name" value="ABC_transporter-like_CS"/>
</dbReference>
<organism evidence="5 6">
    <name type="scientific">Candidatus Ruania gallistercoris</name>
    <dbReference type="NCBI Taxonomy" id="2838746"/>
    <lineage>
        <taxon>Bacteria</taxon>
        <taxon>Bacillati</taxon>
        <taxon>Actinomycetota</taxon>
        <taxon>Actinomycetes</taxon>
        <taxon>Micrococcales</taxon>
        <taxon>Ruaniaceae</taxon>
        <taxon>Ruania</taxon>
    </lineage>
</organism>
<feature type="compositionally biased region" description="Low complexity" evidence="3">
    <location>
        <begin position="21"/>
        <end position="31"/>
    </location>
</feature>
<name>A0A9D2EE06_9MICO</name>
<evidence type="ECO:0000256" key="3">
    <source>
        <dbReference type="SAM" id="MobiDB-lite"/>
    </source>
</evidence>
<dbReference type="SMART" id="SM00382">
    <property type="entry name" value="AAA"/>
    <property type="match status" value="1"/>
</dbReference>
<reference evidence="5" key="2">
    <citation type="submission" date="2021-04" db="EMBL/GenBank/DDBJ databases">
        <authorList>
            <person name="Gilroy R."/>
        </authorList>
    </citation>
    <scope>NUCLEOTIDE SEQUENCE</scope>
    <source>
        <strain evidence="5">ChiGjej4B4-7305</strain>
    </source>
</reference>
<protein>
    <submittedName>
        <fullName evidence="5">ATP-binding cassette domain-containing protein</fullName>
    </submittedName>
</protein>
<accession>A0A9D2EE06</accession>
<dbReference type="CDD" id="cd03216">
    <property type="entry name" value="ABC_Carb_Monos_I"/>
    <property type="match status" value="1"/>
</dbReference>
<comment type="caution">
    <text evidence="5">The sequence shown here is derived from an EMBL/GenBank/DDBJ whole genome shotgun (WGS) entry which is preliminary data.</text>
</comment>
<dbReference type="GO" id="GO:0016887">
    <property type="term" value="F:ATP hydrolysis activity"/>
    <property type="evidence" value="ECO:0007669"/>
    <property type="project" value="InterPro"/>
</dbReference>
<evidence type="ECO:0000313" key="5">
    <source>
        <dbReference type="EMBL" id="HIZ35733.1"/>
    </source>
</evidence>
<dbReference type="InterPro" id="IPR003593">
    <property type="entry name" value="AAA+_ATPase"/>
</dbReference>
<dbReference type="Gene3D" id="3.40.50.300">
    <property type="entry name" value="P-loop containing nucleotide triphosphate hydrolases"/>
    <property type="match status" value="1"/>
</dbReference>
<evidence type="ECO:0000256" key="1">
    <source>
        <dbReference type="ARBA" id="ARBA00022741"/>
    </source>
</evidence>
<evidence type="ECO:0000259" key="4">
    <source>
        <dbReference type="PROSITE" id="PS50893"/>
    </source>
</evidence>